<dbReference type="RefSeq" id="WP_028173174.1">
    <property type="nucleotide sequence ID" value="NZ_AXAX01000006.1"/>
</dbReference>
<evidence type="ECO:0000313" key="5">
    <source>
        <dbReference type="Proteomes" id="UP000063308"/>
    </source>
</evidence>
<comment type="similarity">
    <text evidence="2">Belongs to the NAD(P)-dependent epimerase/dehydratase family.</text>
</comment>
<dbReference type="Pfam" id="PF01370">
    <property type="entry name" value="Epimerase"/>
    <property type="match status" value="1"/>
</dbReference>
<dbReference type="EMBL" id="AP014685">
    <property type="protein sequence ID" value="BAR53970.1"/>
    <property type="molecule type" value="Genomic_DNA"/>
</dbReference>
<dbReference type="Gene3D" id="3.40.50.720">
    <property type="entry name" value="NAD(P)-binding Rossmann-like Domain"/>
    <property type="match status" value="1"/>
</dbReference>
<protein>
    <submittedName>
        <fullName evidence="4">Dehydratase-like protein</fullName>
    </submittedName>
</protein>
<evidence type="ECO:0000256" key="2">
    <source>
        <dbReference type="ARBA" id="ARBA00007637"/>
    </source>
</evidence>
<organism evidence="4 5">
    <name type="scientific">Bradyrhizobium diazoefficiens</name>
    <dbReference type="NCBI Taxonomy" id="1355477"/>
    <lineage>
        <taxon>Bacteria</taxon>
        <taxon>Pseudomonadati</taxon>
        <taxon>Pseudomonadota</taxon>
        <taxon>Alphaproteobacteria</taxon>
        <taxon>Hyphomicrobiales</taxon>
        <taxon>Nitrobacteraceae</taxon>
        <taxon>Bradyrhizobium</taxon>
    </lineage>
</organism>
<accession>A0A0E3VSI5</accession>
<comment type="pathway">
    <text evidence="1">Bacterial outer membrane biogenesis; LPS O-antigen biosynthesis.</text>
</comment>
<reference evidence="4 5" key="1">
    <citation type="submission" date="2014-11" db="EMBL/GenBank/DDBJ databases">
        <title>Symbiosis island explosion on the genome of extra-slow-growing strains of soybean bradyrhizobia with massive insertion sequences.</title>
        <authorList>
            <person name="Iida T."/>
            <person name="Minamisawa K."/>
        </authorList>
    </citation>
    <scope>NUCLEOTIDE SEQUENCE [LARGE SCALE GENOMIC DNA]</scope>
    <source>
        <strain evidence="4 5">NK6</strain>
    </source>
</reference>
<dbReference type="InterPro" id="IPR001509">
    <property type="entry name" value="Epimerase_deHydtase"/>
</dbReference>
<evidence type="ECO:0000259" key="3">
    <source>
        <dbReference type="Pfam" id="PF01370"/>
    </source>
</evidence>
<sequence length="286" mass="31158">MTDRVLVTGGRGFVGRRLVQLLRERGVEVHAPDRGVLDVAAGAFPDVTVDWVIHLAGRTFVPASWSEPADFYRINVLGTVNVLDYCRKTQARLIHVSGYCYGIPETLPIPETAPLKPNNPYAFSKKAAEDACRFFFECLQVSVMIVRPFNIYGPGQPVNFLIPHIVEQAIDSSAAIVVEDDTPRRDYVHLDDVVGAIDCIRRNPRPGAVFNIGSGKSYSVAQVAEIVRSAANVGKPFVSRGNRRVNDIPDVIADIAAIRDATGWSPSITLEDGLRGLVAHAKGRGA</sequence>
<gene>
    <name evidence="4" type="ORF">NK6_785</name>
</gene>
<proteinExistence type="inferred from homology"/>
<name>A0A0E3VSI5_9BRAD</name>
<dbReference type="Proteomes" id="UP000063308">
    <property type="component" value="Chromosome"/>
</dbReference>
<dbReference type="InterPro" id="IPR036291">
    <property type="entry name" value="NAD(P)-bd_dom_sf"/>
</dbReference>
<feature type="domain" description="NAD-dependent epimerase/dehydratase" evidence="3">
    <location>
        <begin position="5"/>
        <end position="213"/>
    </location>
</feature>
<dbReference type="AlphaFoldDB" id="A0A0E3VSI5"/>
<dbReference type="SUPFAM" id="SSF51735">
    <property type="entry name" value="NAD(P)-binding Rossmann-fold domains"/>
    <property type="match status" value="1"/>
</dbReference>
<dbReference type="PANTHER" id="PTHR43000">
    <property type="entry name" value="DTDP-D-GLUCOSE 4,6-DEHYDRATASE-RELATED"/>
    <property type="match status" value="1"/>
</dbReference>
<evidence type="ECO:0000313" key="4">
    <source>
        <dbReference type="EMBL" id="BAR53970.1"/>
    </source>
</evidence>
<evidence type="ECO:0000256" key="1">
    <source>
        <dbReference type="ARBA" id="ARBA00005125"/>
    </source>
</evidence>
<dbReference type="PRINTS" id="PR01713">
    <property type="entry name" value="NUCEPIMERASE"/>
</dbReference>